<evidence type="ECO:0000313" key="2">
    <source>
        <dbReference type="Proteomes" id="UP000075515"/>
    </source>
</evidence>
<accession>A0A150RES7</accession>
<gene>
    <name evidence="1" type="ORF">BE18_23330</name>
</gene>
<dbReference type="EMBL" id="JEMC01003764">
    <property type="protein sequence ID" value="KYF78712.1"/>
    <property type="molecule type" value="Genomic_DNA"/>
</dbReference>
<proteinExistence type="predicted"/>
<name>A0A150RES7_SORCE</name>
<protein>
    <submittedName>
        <fullName evidence="1">Uncharacterized protein</fullName>
    </submittedName>
</protein>
<organism evidence="1 2">
    <name type="scientific">Sorangium cellulosum</name>
    <name type="common">Polyangium cellulosum</name>
    <dbReference type="NCBI Taxonomy" id="56"/>
    <lineage>
        <taxon>Bacteria</taxon>
        <taxon>Pseudomonadati</taxon>
        <taxon>Myxococcota</taxon>
        <taxon>Polyangia</taxon>
        <taxon>Polyangiales</taxon>
        <taxon>Polyangiaceae</taxon>
        <taxon>Sorangium</taxon>
    </lineage>
</organism>
<sequence>MLDLRSVVDDLARVILAIDLEHLDRFARGELHDGMDGVHVLRCTSFTDPYVSIERDRPELLGRRALPERGREKRPAVNTAVRRHTDGILPGGVDRDRTGEKCSLSLQSTLCDVEYQPNETRELAHPFAMVIAHKRYIPILMVDGGLDGISRAATQSE</sequence>
<evidence type="ECO:0000313" key="1">
    <source>
        <dbReference type="EMBL" id="KYF78712.1"/>
    </source>
</evidence>
<dbReference type="AlphaFoldDB" id="A0A150RES7"/>
<reference evidence="1 2" key="1">
    <citation type="submission" date="2014-02" db="EMBL/GenBank/DDBJ databases">
        <title>The small core and large imbalanced accessory genome model reveals a collaborative survival strategy of Sorangium cellulosum strains in nature.</title>
        <authorList>
            <person name="Han K."/>
            <person name="Peng R."/>
            <person name="Blom J."/>
            <person name="Li Y.-Z."/>
        </authorList>
    </citation>
    <scope>NUCLEOTIDE SEQUENCE [LARGE SCALE GENOMIC DNA]</scope>
    <source>
        <strain evidence="1 2">So0149</strain>
    </source>
</reference>
<dbReference type="Proteomes" id="UP000075515">
    <property type="component" value="Unassembled WGS sequence"/>
</dbReference>
<comment type="caution">
    <text evidence="1">The sequence shown here is derived from an EMBL/GenBank/DDBJ whole genome shotgun (WGS) entry which is preliminary data.</text>
</comment>